<dbReference type="Gene3D" id="3.30.420.10">
    <property type="entry name" value="Ribonuclease H-like superfamily/Ribonuclease H"/>
    <property type="match status" value="1"/>
</dbReference>
<dbReference type="InterPro" id="IPR036397">
    <property type="entry name" value="RNaseH_sf"/>
</dbReference>
<accession>A0A836FS54</accession>
<evidence type="ECO:0000256" key="11">
    <source>
        <dbReference type="ARBA" id="ARBA00042761"/>
    </source>
</evidence>
<evidence type="ECO:0000256" key="1">
    <source>
        <dbReference type="ARBA" id="ARBA00004123"/>
    </source>
</evidence>
<evidence type="ECO:0000313" key="15">
    <source>
        <dbReference type="Proteomes" id="UP000673552"/>
    </source>
</evidence>
<name>A0A836FS54_9TRYP</name>
<dbReference type="InterPro" id="IPR036855">
    <property type="entry name" value="Znf_CCCH_sf"/>
</dbReference>
<feature type="domain" description="C3H1-type" evidence="13">
    <location>
        <begin position="305"/>
        <end position="332"/>
    </location>
</feature>
<keyword evidence="7" id="KW-0269">Exonuclease</keyword>
<evidence type="ECO:0000256" key="10">
    <source>
        <dbReference type="ARBA" id="ARBA00040531"/>
    </source>
</evidence>
<evidence type="ECO:0000256" key="9">
    <source>
        <dbReference type="ARBA" id="ARBA00023242"/>
    </source>
</evidence>
<dbReference type="InterPro" id="IPR000571">
    <property type="entry name" value="Znf_CCCH"/>
</dbReference>
<protein>
    <recommendedName>
        <fullName evidence="10">3'-5' exonuclease</fullName>
    </recommendedName>
    <alternativeName>
        <fullName evidence="11">Werner Syndrome-like exonuclease</fullName>
    </alternativeName>
</protein>
<dbReference type="CDD" id="cd06141">
    <property type="entry name" value="WRN_exo"/>
    <property type="match status" value="1"/>
</dbReference>
<dbReference type="Pfam" id="PF01612">
    <property type="entry name" value="DNA_pol_A_exo1"/>
    <property type="match status" value="1"/>
</dbReference>
<proteinExistence type="predicted"/>
<dbReference type="GO" id="GO:0008270">
    <property type="term" value="F:zinc ion binding"/>
    <property type="evidence" value="ECO:0007669"/>
    <property type="project" value="UniProtKB-KW"/>
</dbReference>
<dbReference type="InterPro" id="IPR002562">
    <property type="entry name" value="3'-5'_exonuclease_dom"/>
</dbReference>
<keyword evidence="4 12" id="KW-0863">Zinc-finger</keyword>
<dbReference type="InterPro" id="IPR012337">
    <property type="entry name" value="RNaseH-like_sf"/>
</dbReference>
<comment type="caution">
    <text evidence="14">The sequence shown here is derived from an EMBL/GenBank/DDBJ whole genome shotgun (WGS) entry which is preliminary data.</text>
</comment>
<evidence type="ECO:0000256" key="2">
    <source>
        <dbReference type="ARBA" id="ARBA00022722"/>
    </source>
</evidence>
<dbReference type="KEGG" id="lmat:92512282"/>
<dbReference type="PANTHER" id="PTHR13620">
    <property type="entry name" value="3-5 EXONUCLEASE"/>
    <property type="match status" value="1"/>
</dbReference>
<dbReference type="GO" id="GO:0006139">
    <property type="term" value="P:nucleobase-containing compound metabolic process"/>
    <property type="evidence" value="ECO:0007669"/>
    <property type="project" value="InterPro"/>
</dbReference>
<evidence type="ECO:0000256" key="5">
    <source>
        <dbReference type="ARBA" id="ARBA00022801"/>
    </source>
</evidence>
<dbReference type="Proteomes" id="UP000673552">
    <property type="component" value="Chromosome 34"/>
</dbReference>
<evidence type="ECO:0000256" key="4">
    <source>
        <dbReference type="ARBA" id="ARBA00022771"/>
    </source>
</evidence>
<gene>
    <name evidence="14" type="ORF">LSCM1_02183</name>
</gene>
<dbReference type="EMBL" id="JAFEUZ010000034">
    <property type="protein sequence ID" value="KAG5468207.1"/>
    <property type="molecule type" value="Genomic_DNA"/>
</dbReference>
<keyword evidence="15" id="KW-1185">Reference proteome</keyword>
<keyword evidence="6 12" id="KW-0862">Zinc</keyword>
<dbReference type="RefSeq" id="XP_067175145.1">
    <property type="nucleotide sequence ID" value="XM_067319770.1"/>
</dbReference>
<evidence type="ECO:0000256" key="7">
    <source>
        <dbReference type="ARBA" id="ARBA00022839"/>
    </source>
</evidence>
<dbReference type="GO" id="GO:0008408">
    <property type="term" value="F:3'-5' exonuclease activity"/>
    <property type="evidence" value="ECO:0007669"/>
    <property type="project" value="InterPro"/>
</dbReference>
<dbReference type="PANTHER" id="PTHR13620:SF109">
    <property type="entry name" value="3'-5' EXONUCLEASE"/>
    <property type="match status" value="1"/>
</dbReference>
<evidence type="ECO:0000256" key="3">
    <source>
        <dbReference type="ARBA" id="ARBA00022723"/>
    </source>
</evidence>
<evidence type="ECO:0000256" key="12">
    <source>
        <dbReference type="PROSITE-ProRule" id="PRU00723"/>
    </source>
</evidence>
<dbReference type="PROSITE" id="PS50103">
    <property type="entry name" value="ZF_C3H1"/>
    <property type="match status" value="1"/>
</dbReference>
<dbReference type="SUPFAM" id="SSF53098">
    <property type="entry name" value="Ribonuclease H-like"/>
    <property type="match status" value="1"/>
</dbReference>
<sequence length="570" mass="63910">MKSITSSVVVPRFCGVVVDSTADWKSHGERMWAEMMQILRQQPAHLRIMGIDSEWFCNSPLSVVQFATSSHCFVIHIKFLDGRVLPDAVKEVLFDPGIIKCGVGVEGDVSRLRQEQNITVQCVLDIARYSALLGLLSGPKSNLKSLAESVANVYIKKDKLISCSNWELPLSQSELNYAAEDAVASFCVGQALMLKAAEVYDICSSTFDAAQWLMRTGPLAATELKNLQREMANVKVEKRGRSGPKLNSAGGFKVRVVDENGHFMLECSPKKAQYYLMEKSLAVITQNRNNDPRKASEIRLLCDPKVKTRLCIHHVFGCCGLNGTCPFAHSVSELDADAAALLESSTPSCACCLSTKGLMRHAITPPSFRKFMPCPLQKALDEDYLPICLQCTSILRPYYDEEMKRCYALAENPNTTSLDLQVVAKCCSYARLLLDADKLSMIPMERREELRQFVKENWKSTLFHDFNPGFKIHEPVEQDSAFLKQLGRITPGDVRSKVTMAFLVGSDQEKAHQFNKQWRDFFNTCGMVKKKSNHMSNSDWKAFRTQNRESPGVEAEGALFCEFSNTKEKL</sequence>
<keyword evidence="5" id="KW-0378">Hydrolase</keyword>
<keyword evidence="8" id="KW-0460">Magnesium</keyword>
<keyword evidence="2" id="KW-0540">Nuclease</keyword>
<evidence type="ECO:0000256" key="8">
    <source>
        <dbReference type="ARBA" id="ARBA00022842"/>
    </source>
</evidence>
<evidence type="ECO:0000256" key="6">
    <source>
        <dbReference type="ARBA" id="ARBA00022833"/>
    </source>
</evidence>
<dbReference type="GeneID" id="92512282"/>
<keyword evidence="3 12" id="KW-0479">Metal-binding</keyword>
<dbReference type="GO" id="GO:0005634">
    <property type="term" value="C:nucleus"/>
    <property type="evidence" value="ECO:0007669"/>
    <property type="project" value="UniProtKB-SubCell"/>
</dbReference>
<organism evidence="14 15">
    <name type="scientific">Leishmania martiniquensis</name>
    <dbReference type="NCBI Taxonomy" id="1580590"/>
    <lineage>
        <taxon>Eukaryota</taxon>
        <taxon>Discoba</taxon>
        <taxon>Euglenozoa</taxon>
        <taxon>Kinetoplastea</taxon>
        <taxon>Metakinetoplastina</taxon>
        <taxon>Trypanosomatida</taxon>
        <taxon>Trypanosomatidae</taxon>
        <taxon>Leishmaniinae</taxon>
        <taxon>Leishmania</taxon>
    </lineage>
</organism>
<dbReference type="AlphaFoldDB" id="A0A836FS54"/>
<reference evidence="14 15" key="1">
    <citation type="submission" date="2021-03" db="EMBL/GenBank/DDBJ databases">
        <title>Leishmania (Mundinia) martiniquensis Genome sequencing and assembly.</title>
        <authorList>
            <person name="Almutairi H."/>
            <person name="Gatherer D."/>
        </authorList>
    </citation>
    <scope>NUCLEOTIDE SEQUENCE [LARGE SCALE GENOMIC DNA]</scope>
    <source>
        <strain evidence="14">LSCM1</strain>
    </source>
</reference>
<keyword evidence="9" id="KW-0539">Nucleus</keyword>
<dbReference type="InterPro" id="IPR051132">
    <property type="entry name" value="3-5_Exonuclease_domain"/>
</dbReference>
<evidence type="ECO:0000259" key="13">
    <source>
        <dbReference type="PROSITE" id="PS50103"/>
    </source>
</evidence>
<dbReference type="SMART" id="SM00474">
    <property type="entry name" value="35EXOc"/>
    <property type="match status" value="1"/>
</dbReference>
<comment type="subcellular location">
    <subcellularLocation>
        <location evidence="1">Nucleus</location>
    </subcellularLocation>
</comment>
<feature type="zinc finger region" description="C3H1-type" evidence="12">
    <location>
        <begin position="305"/>
        <end position="332"/>
    </location>
</feature>
<dbReference type="GO" id="GO:0003676">
    <property type="term" value="F:nucleic acid binding"/>
    <property type="evidence" value="ECO:0007669"/>
    <property type="project" value="InterPro"/>
</dbReference>
<evidence type="ECO:0000313" key="14">
    <source>
        <dbReference type="EMBL" id="KAG5468207.1"/>
    </source>
</evidence>
<dbReference type="SUPFAM" id="SSF90229">
    <property type="entry name" value="CCCH zinc finger"/>
    <property type="match status" value="1"/>
</dbReference>
<dbReference type="OrthoDB" id="1920326at2759"/>